<keyword evidence="2" id="KW-1185">Reference proteome</keyword>
<sequence length="135" mass="13661">MPAAGDACPSPPLALSSQAASSAAWLVRVHGKRARKRRVGGGCGLPPAWLAVGLGVASRARRATRRPGTLHLDAGCRSDGGELDSSTRKQAAVAEDPLLPFVSLFACPLLLGDSASSPPALAGAVEEASGSLLRL</sequence>
<comment type="caution">
    <text evidence="1">The sequence shown here is derived from an EMBL/GenBank/DDBJ whole genome shotgun (WGS) entry which is preliminary data.</text>
</comment>
<dbReference type="AlphaFoldDB" id="A0A8J5VAA3"/>
<dbReference type="Proteomes" id="UP000729402">
    <property type="component" value="Unassembled WGS sequence"/>
</dbReference>
<protein>
    <submittedName>
        <fullName evidence="1">Uncharacterized protein</fullName>
    </submittedName>
</protein>
<organism evidence="1 2">
    <name type="scientific">Zizania palustris</name>
    <name type="common">Northern wild rice</name>
    <dbReference type="NCBI Taxonomy" id="103762"/>
    <lineage>
        <taxon>Eukaryota</taxon>
        <taxon>Viridiplantae</taxon>
        <taxon>Streptophyta</taxon>
        <taxon>Embryophyta</taxon>
        <taxon>Tracheophyta</taxon>
        <taxon>Spermatophyta</taxon>
        <taxon>Magnoliopsida</taxon>
        <taxon>Liliopsida</taxon>
        <taxon>Poales</taxon>
        <taxon>Poaceae</taxon>
        <taxon>BOP clade</taxon>
        <taxon>Oryzoideae</taxon>
        <taxon>Oryzeae</taxon>
        <taxon>Zizaniinae</taxon>
        <taxon>Zizania</taxon>
    </lineage>
</organism>
<evidence type="ECO:0000313" key="1">
    <source>
        <dbReference type="EMBL" id="KAG8057390.1"/>
    </source>
</evidence>
<name>A0A8J5VAA3_ZIZPA</name>
<accession>A0A8J5VAA3</accession>
<proteinExistence type="predicted"/>
<reference evidence="1" key="2">
    <citation type="submission" date="2021-02" db="EMBL/GenBank/DDBJ databases">
        <authorList>
            <person name="Kimball J.A."/>
            <person name="Haas M.W."/>
            <person name="Macchietto M."/>
            <person name="Kono T."/>
            <person name="Duquette J."/>
            <person name="Shao M."/>
        </authorList>
    </citation>
    <scope>NUCLEOTIDE SEQUENCE</scope>
    <source>
        <tissue evidence="1">Fresh leaf tissue</tissue>
    </source>
</reference>
<reference evidence="1" key="1">
    <citation type="journal article" date="2021" name="bioRxiv">
        <title>Whole Genome Assembly and Annotation of Northern Wild Rice, Zizania palustris L., Supports a Whole Genome Duplication in the Zizania Genus.</title>
        <authorList>
            <person name="Haas M."/>
            <person name="Kono T."/>
            <person name="Macchietto M."/>
            <person name="Millas R."/>
            <person name="McGilp L."/>
            <person name="Shao M."/>
            <person name="Duquette J."/>
            <person name="Hirsch C.N."/>
            <person name="Kimball J."/>
        </authorList>
    </citation>
    <scope>NUCLEOTIDE SEQUENCE</scope>
    <source>
        <tissue evidence="1">Fresh leaf tissue</tissue>
    </source>
</reference>
<evidence type="ECO:0000313" key="2">
    <source>
        <dbReference type="Proteomes" id="UP000729402"/>
    </source>
</evidence>
<gene>
    <name evidence="1" type="ORF">GUJ93_ZPchr0002g23263</name>
</gene>
<dbReference type="EMBL" id="JAAALK010000287">
    <property type="protein sequence ID" value="KAG8057390.1"/>
    <property type="molecule type" value="Genomic_DNA"/>
</dbReference>